<feature type="transmembrane region" description="Helical" evidence="2">
    <location>
        <begin position="51"/>
        <end position="74"/>
    </location>
</feature>
<feature type="transmembrane region" description="Helical" evidence="2">
    <location>
        <begin position="80"/>
        <end position="97"/>
    </location>
</feature>
<dbReference type="RefSeq" id="WP_125083398.1">
    <property type="nucleotide sequence ID" value="NZ_CP034248.1"/>
</dbReference>
<keyword evidence="4" id="KW-1185">Reference proteome</keyword>
<dbReference type="OrthoDB" id="2598858at2"/>
<dbReference type="EMBL" id="CP034248">
    <property type="protein sequence ID" value="AZK47371.1"/>
    <property type="molecule type" value="Genomic_DNA"/>
</dbReference>
<name>A0A3S8RWB1_9BACL</name>
<evidence type="ECO:0008006" key="5">
    <source>
        <dbReference type="Google" id="ProtNLM"/>
    </source>
</evidence>
<dbReference type="AlphaFoldDB" id="A0A3S8RWB1"/>
<keyword evidence="2" id="KW-0812">Transmembrane</keyword>
<proteinExistence type="predicted"/>
<dbReference type="Proteomes" id="UP000273145">
    <property type="component" value="Chromosome"/>
</dbReference>
<keyword evidence="2" id="KW-1133">Transmembrane helix</keyword>
<gene>
    <name evidence="3" type="ORF">EIM92_15420</name>
</gene>
<evidence type="ECO:0000313" key="4">
    <source>
        <dbReference type="Proteomes" id="UP000273145"/>
    </source>
</evidence>
<protein>
    <recommendedName>
        <fullName evidence="5">Methyltransferase</fullName>
    </recommendedName>
</protein>
<evidence type="ECO:0000256" key="2">
    <source>
        <dbReference type="SAM" id="Phobius"/>
    </source>
</evidence>
<accession>A0A3S8RWB1</accession>
<keyword evidence="2" id="KW-0472">Membrane</keyword>
<dbReference type="KEGG" id="plen:EIM92_15420"/>
<feature type="region of interest" description="Disordered" evidence="1">
    <location>
        <begin position="15"/>
        <end position="40"/>
    </location>
</feature>
<reference evidence="3 4" key="1">
    <citation type="submission" date="2018-11" db="EMBL/GenBank/DDBJ databases">
        <title>Genome sequencing of Paenibacillus lentus DSM25539(T).</title>
        <authorList>
            <person name="Kook J.-K."/>
            <person name="Park S.-N."/>
            <person name="Lim Y.K."/>
        </authorList>
    </citation>
    <scope>NUCLEOTIDE SEQUENCE [LARGE SCALE GENOMIC DNA]</scope>
    <source>
        <strain evidence="3 4">DSM 25539</strain>
    </source>
</reference>
<evidence type="ECO:0000256" key="1">
    <source>
        <dbReference type="SAM" id="MobiDB-lite"/>
    </source>
</evidence>
<evidence type="ECO:0000313" key="3">
    <source>
        <dbReference type="EMBL" id="AZK47371.1"/>
    </source>
</evidence>
<organism evidence="3 4">
    <name type="scientific">Paenibacillus lentus</name>
    <dbReference type="NCBI Taxonomy" id="1338368"/>
    <lineage>
        <taxon>Bacteria</taxon>
        <taxon>Bacillati</taxon>
        <taxon>Bacillota</taxon>
        <taxon>Bacilli</taxon>
        <taxon>Bacillales</taxon>
        <taxon>Paenibacillaceae</taxon>
        <taxon>Paenibacillus</taxon>
    </lineage>
</organism>
<sequence length="178" mass="19770">MASFDRKVERNQMKLNKKGKNPLNNKGSGRVGSGSTMGPRGDGDIFKGRKIILPLLLVLLAGLYAGVALAGGGAEVSTTMFWLTIVLYVILAIALFLNKPYLRINKNYLFTAKFNRDRMLEAGQISKITASANKIVITPKASGQNWVFHRRRNLFDTPAMAERLETFAKAHKVNFIKE</sequence>